<organism evidence="1 2">
    <name type="scientific">Virgisporangium aurantiacum</name>
    <dbReference type="NCBI Taxonomy" id="175570"/>
    <lineage>
        <taxon>Bacteria</taxon>
        <taxon>Bacillati</taxon>
        <taxon>Actinomycetota</taxon>
        <taxon>Actinomycetes</taxon>
        <taxon>Micromonosporales</taxon>
        <taxon>Micromonosporaceae</taxon>
        <taxon>Virgisporangium</taxon>
    </lineage>
</organism>
<gene>
    <name evidence="1" type="ORF">Vau01_060370</name>
</gene>
<dbReference type="AlphaFoldDB" id="A0A8J3ZB95"/>
<name>A0A8J3ZB95_9ACTN</name>
<sequence length="222" mass="22665">MFLGTTLALVSLTACGEGATSASPTTTVTASASARATGPIPSAGLLRPSDLSGAAMAPVDGDVGRDLRPPRPCGDAHPSDPARQASIAMTAPMTPANGPGGTVPSVILETIVRYSPGSGAQAFAELRSALQRCPGAIGQGRRNWEIVGDVDAGDEALLFRTSVQTTYGDSPDLTIQTWPVAVARTGDDLVLVGDLGWENMSGEEPVVRTLIATAVDRLRAAS</sequence>
<proteinExistence type="predicted"/>
<evidence type="ECO:0000313" key="1">
    <source>
        <dbReference type="EMBL" id="GIJ58521.1"/>
    </source>
</evidence>
<dbReference type="EMBL" id="BOPG01000037">
    <property type="protein sequence ID" value="GIJ58521.1"/>
    <property type="molecule type" value="Genomic_DNA"/>
</dbReference>
<reference evidence="1" key="1">
    <citation type="submission" date="2021-01" db="EMBL/GenBank/DDBJ databases">
        <title>Whole genome shotgun sequence of Virgisporangium aurantiacum NBRC 16421.</title>
        <authorList>
            <person name="Komaki H."/>
            <person name="Tamura T."/>
        </authorList>
    </citation>
    <scope>NUCLEOTIDE SEQUENCE</scope>
    <source>
        <strain evidence="1">NBRC 16421</strain>
    </source>
</reference>
<dbReference type="Proteomes" id="UP000612585">
    <property type="component" value="Unassembled WGS sequence"/>
</dbReference>
<evidence type="ECO:0000313" key="2">
    <source>
        <dbReference type="Proteomes" id="UP000612585"/>
    </source>
</evidence>
<keyword evidence="2" id="KW-1185">Reference proteome</keyword>
<comment type="caution">
    <text evidence="1">The sequence shown here is derived from an EMBL/GenBank/DDBJ whole genome shotgun (WGS) entry which is preliminary data.</text>
</comment>
<accession>A0A8J3ZB95</accession>
<protein>
    <submittedName>
        <fullName evidence="1">Uncharacterized protein</fullName>
    </submittedName>
</protein>